<dbReference type="EMBL" id="CP096019">
    <property type="protein sequence ID" value="UPM41744.1"/>
    <property type="molecule type" value="Genomic_DNA"/>
</dbReference>
<dbReference type="PANTHER" id="PTHR32015">
    <property type="entry name" value="FASTING INDUCED LIPASE"/>
    <property type="match status" value="1"/>
</dbReference>
<dbReference type="SUPFAM" id="SSF53474">
    <property type="entry name" value="alpha/beta-Hydrolases"/>
    <property type="match status" value="1"/>
</dbReference>
<evidence type="ECO:0000259" key="1">
    <source>
        <dbReference type="Pfam" id="PF24096"/>
    </source>
</evidence>
<dbReference type="Proteomes" id="UP000831768">
    <property type="component" value="Chromosome"/>
</dbReference>
<dbReference type="InterPro" id="IPR029058">
    <property type="entry name" value="AB_hydrolase_fold"/>
</dbReference>
<dbReference type="AlphaFoldDB" id="A0A8T9ZYL3"/>
<dbReference type="PANTHER" id="PTHR32015:SF1">
    <property type="entry name" value="LIPASE"/>
    <property type="match status" value="1"/>
</dbReference>
<organism evidence="2 3">
    <name type="scientific">Halocatena salina</name>
    <dbReference type="NCBI Taxonomy" id="2934340"/>
    <lineage>
        <taxon>Archaea</taxon>
        <taxon>Methanobacteriati</taxon>
        <taxon>Methanobacteriota</taxon>
        <taxon>Stenosarchaea group</taxon>
        <taxon>Halobacteria</taxon>
        <taxon>Halobacteriales</taxon>
        <taxon>Natronomonadaceae</taxon>
        <taxon>Halocatena</taxon>
    </lineage>
</organism>
<dbReference type="Pfam" id="PF24096">
    <property type="entry name" value="DUF7379"/>
    <property type="match status" value="1"/>
</dbReference>
<dbReference type="GeneID" id="71927785"/>
<feature type="domain" description="DUF7379" evidence="1">
    <location>
        <begin position="43"/>
        <end position="153"/>
    </location>
</feature>
<evidence type="ECO:0000313" key="2">
    <source>
        <dbReference type="EMBL" id="UPM41744.1"/>
    </source>
</evidence>
<keyword evidence="3" id="KW-1185">Reference proteome</keyword>
<dbReference type="PROSITE" id="PS51318">
    <property type="entry name" value="TAT"/>
    <property type="match status" value="1"/>
</dbReference>
<evidence type="ECO:0000313" key="3">
    <source>
        <dbReference type="Proteomes" id="UP000831768"/>
    </source>
</evidence>
<proteinExistence type="predicted"/>
<dbReference type="InterPro" id="IPR002918">
    <property type="entry name" value="Lipase_EstA/Esterase_EstB"/>
</dbReference>
<accession>A0A8T9ZYL3</accession>
<sequence>MHQKGSRTVTRRGFLTGIGAASVTAASITAVGSATPTTDRSPVLMVHGFLDSGKTPWWDITTHRLQEIGYTEDQLYVLSLGTLATTVDSPTVYAEEVTTKLQSISTGHDSDVDIIAHSMGGLDSRWAIEKMGADQYVDSLITLGTPHQGTYVAYLAYITPGGRDMVPGSDFLQELNDGQLTESVDYTALWSNFDELITPDEYATLPDAERESVSTAQNVFVPYKGHIQLALDEEVFETYAPSLG</sequence>
<dbReference type="Gene3D" id="3.40.50.1820">
    <property type="entry name" value="alpha/beta hydrolase"/>
    <property type="match status" value="1"/>
</dbReference>
<dbReference type="GO" id="GO:0016298">
    <property type="term" value="F:lipase activity"/>
    <property type="evidence" value="ECO:0007669"/>
    <property type="project" value="TreeGrafter"/>
</dbReference>
<name>A0A8T9ZYL3_9EURY</name>
<gene>
    <name evidence="2" type="ORF">MW046_07020</name>
</gene>
<dbReference type="InterPro" id="IPR055803">
    <property type="entry name" value="DUF7379"/>
</dbReference>
<protein>
    <recommendedName>
        <fullName evidence="1">DUF7379 domain-containing protein</fullName>
    </recommendedName>
</protein>
<reference evidence="2" key="1">
    <citation type="submission" date="2022-04" db="EMBL/GenBank/DDBJ databases">
        <title>Halocatena sp. nov., isolated from a salt lake.</title>
        <authorList>
            <person name="Cui H.-L."/>
        </authorList>
    </citation>
    <scope>NUCLEOTIDE SEQUENCE</scope>
    <source>
        <strain evidence="2">AD-1</strain>
    </source>
</reference>
<dbReference type="InterPro" id="IPR006311">
    <property type="entry name" value="TAT_signal"/>
</dbReference>
<dbReference type="RefSeq" id="WP_247992424.1">
    <property type="nucleotide sequence ID" value="NZ_CP096019.1"/>
</dbReference>
<dbReference type="GO" id="GO:0016042">
    <property type="term" value="P:lipid catabolic process"/>
    <property type="evidence" value="ECO:0007669"/>
    <property type="project" value="InterPro"/>
</dbReference>
<dbReference type="KEGG" id="haad:MW046_07020"/>